<dbReference type="InterPro" id="IPR016181">
    <property type="entry name" value="Acyl_CoA_acyltransferase"/>
</dbReference>
<name>A0A031WIB2_CLODI</name>
<dbReference type="PATRIC" id="fig|1496.854.peg.2452"/>
<dbReference type="SUPFAM" id="SSF55729">
    <property type="entry name" value="Acyl-CoA N-acyltransferases (Nat)"/>
    <property type="match status" value="1"/>
</dbReference>
<dbReference type="PROSITE" id="PS51186">
    <property type="entry name" value="GNAT"/>
    <property type="match status" value="1"/>
</dbReference>
<evidence type="ECO:0000313" key="3">
    <source>
        <dbReference type="EMBL" id="CDS87427.1"/>
    </source>
</evidence>
<evidence type="ECO:0000313" key="4">
    <source>
        <dbReference type="EMBL" id="CDT15280.1"/>
    </source>
</evidence>
<protein>
    <submittedName>
        <fullName evidence="3">Acetyltransferase, GNAT family</fullName>
    </submittedName>
    <submittedName>
        <fullName evidence="2">Putative GCN5-related N-acetyltransferase-like protein</fullName>
    </submittedName>
</protein>
<accession>A0A031WIB2</accession>
<dbReference type="InterPro" id="IPR000182">
    <property type="entry name" value="GNAT_dom"/>
</dbReference>
<dbReference type="EMBL" id="LK932402">
    <property type="protein sequence ID" value="CDS87427.1"/>
    <property type="molecule type" value="Genomic_DNA"/>
</dbReference>
<proteinExistence type="predicted"/>
<evidence type="ECO:0000313" key="2">
    <source>
        <dbReference type="EMBL" id="CDS85938.1"/>
    </source>
</evidence>
<gene>
    <name evidence="4" type="ORF">BN1095_330222</name>
    <name evidence="2" type="ORF">BN1096_520559</name>
    <name evidence="3" type="ORF">BN1097_630054</name>
</gene>
<dbReference type="EMBL" id="LK932505">
    <property type="protein sequence ID" value="CDS85938.1"/>
    <property type="molecule type" value="Genomic_DNA"/>
</dbReference>
<reference evidence="2" key="1">
    <citation type="submission" date="2014-07" db="EMBL/GenBank/DDBJ databases">
        <authorList>
            <person name="Monot Marc"/>
        </authorList>
    </citation>
    <scope>NUCLEOTIDE SEQUENCE</scope>
    <source>
        <strain evidence="4">7032989</strain>
        <strain evidence="3">7032994</strain>
    </source>
</reference>
<organism evidence="2">
    <name type="scientific">Clostridioides difficile</name>
    <name type="common">Peptoclostridium difficile</name>
    <dbReference type="NCBI Taxonomy" id="1496"/>
    <lineage>
        <taxon>Bacteria</taxon>
        <taxon>Bacillati</taxon>
        <taxon>Bacillota</taxon>
        <taxon>Clostridia</taxon>
        <taxon>Peptostreptococcales</taxon>
        <taxon>Peptostreptococcaceae</taxon>
        <taxon>Clostridioides</taxon>
    </lineage>
</organism>
<feature type="domain" description="N-acetyltransferase" evidence="1">
    <location>
        <begin position="17"/>
        <end position="167"/>
    </location>
</feature>
<dbReference type="AlphaFoldDB" id="A0A031WIB2"/>
<dbReference type="GeneID" id="66354557"/>
<dbReference type="RefSeq" id="WP_003433963.1">
    <property type="nucleotide sequence ID" value="NZ_BAABSG010000001.1"/>
</dbReference>
<dbReference type="Gene3D" id="3.40.630.30">
    <property type="match status" value="1"/>
</dbReference>
<sequence length="167" mass="20276">MEQQKDYIELYENEELIEIREARMDDLDTIAKFNYNLAKETEGKELDMDVLTKGVKALLLDERKGKYHVYTVFDKVVAQIMYTYEWSDWRNGNFLWIQSVYVDKEYRRKGIFNYLFNYIKNICDKDENIVGMRLYVEKENINAKATYESLNMYECDYNMYEYEVVHS</sequence>
<dbReference type="CDD" id="cd04301">
    <property type="entry name" value="NAT_SF"/>
    <property type="match status" value="1"/>
</dbReference>
<keyword evidence="2" id="KW-0808">Transferase</keyword>
<dbReference type="GO" id="GO:0016747">
    <property type="term" value="F:acyltransferase activity, transferring groups other than amino-acyl groups"/>
    <property type="evidence" value="ECO:0007669"/>
    <property type="project" value="InterPro"/>
</dbReference>
<dbReference type="Pfam" id="PF00583">
    <property type="entry name" value="Acetyltransf_1"/>
    <property type="match status" value="1"/>
</dbReference>
<evidence type="ECO:0000259" key="1">
    <source>
        <dbReference type="PROSITE" id="PS51186"/>
    </source>
</evidence>
<dbReference type="EMBL" id="LK932994">
    <property type="protein sequence ID" value="CDT15280.1"/>
    <property type="molecule type" value="Genomic_DNA"/>
</dbReference>